<sequence>MNSTAEIRADVLKSIRSFLSAGVVFHPTVTDLCRFKSYDGQATEQALRDLADAGTIGIGMPQGEPRRVTWVATN</sequence>
<dbReference type="EMBL" id="JBHEZZ010000004">
    <property type="protein sequence ID" value="MFC1401690.1"/>
    <property type="molecule type" value="Genomic_DNA"/>
</dbReference>
<reference evidence="1 2" key="1">
    <citation type="submission" date="2024-09" db="EMBL/GenBank/DDBJ databases">
        <authorList>
            <person name="Lee S.D."/>
        </authorList>
    </citation>
    <scope>NUCLEOTIDE SEQUENCE [LARGE SCALE GENOMIC DNA]</scope>
    <source>
        <strain evidence="1 2">N1-5</strain>
    </source>
</reference>
<dbReference type="RefSeq" id="WP_030262002.1">
    <property type="nucleotide sequence ID" value="NZ_JBHEZZ010000004.1"/>
</dbReference>
<dbReference type="Proteomes" id="UP001592528">
    <property type="component" value="Unassembled WGS sequence"/>
</dbReference>
<comment type="caution">
    <text evidence="1">The sequence shown here is derived from an EMBL/GenBank/DDBJ whole genome shotgun (WGS) entry which is preliminary data.</text>
</comment>
<evidence type="ECO:0000313" key="2">
    <source>
        <dbReference type="Proteomes" id="UP001592528"/>
    </source>
</evidence>
<organism evidence="1 2">
    <name type="scientific">Streptacidiphilus cavernicola</name>
    <dbReference type="NCBI Taxonomy" id="3342716"/>
    <lineage>
        <taxon>Bacteria</taxon>
        <taxon>Bacillati</taxon>
        <taxon>Actinomycetota</taxon>
        <taxon>Actinomycetes</taxon>
        <taxon>Kitasatosporales</taxon>
        <taxon>Streptomycetaceae</taxon>
        <taxon>Streptacidiphilus</taxon>
    </lineage>
</organism>
<accession>A0ABV6UJQ0</accession>
<keyword evidence="2" id="KW-1185">Reference proteome</keyword>
<evidence type="ECO:0000313" key="1">
    <source>
        <dbReference type="EMBL" id="MFC1401690.1"/>
    </source>
</evidence>
<protein>
    <submittedName>
        <fullName evidence="1">Uncharacterized protein</fullName>
    </submittedName>
</protein>
<name>A0ABV6UJQ0_9ACTN</name>
<proteinExistence type="predicted"/>
<gene>
    <name evidence="1" type="ORF">ACEZDJ_10355</name>
</gene>